<organism evidence="2 3">
    <name type="scientific">Thioalbus denitrificans</name>
    <dbReference type="NCBI Taxonomy" id="547122"/>
    <lineage>
        <taxon>Bacteria</taxon>
        <taxon>Pseudomonadati</taxon>
        <taxon>Pseudomonadota</taxon>
        <taxon>Gammaproteobacteria</taxon>
        <taxon>Chromatiales</taxon>
        <taxon>Ectothiorhodospiraceae</taxon>
        <taxon>Thioalbus</taxon>
    </lineage>
</organism>
<feature type="transmembrane region" description="Helical" evidence="1">
    <location>
        <begin position="63"/>
        <end position="83"/>
    </location>
</feature>
<accession>A0A369CF20</accession>
<dbReference type="PANTHER" id="PTHR34351">
    <property type="entry name" value="SLR1927 PROTEIN-RELATED"/>
    <property type="match status" value="1"/>
</dbReference>
<proteinExistence type="predicted"/>
<evidence type="ECO:0000256" key="1">
    <source>
        <dbReference type="SAM" id="Phobius"/>
    </source>
</evidence>
<dbReference type="RefSeq" id="WP_114278973.1">
    <property type="nucleotide sequence ID" value="NZ_QPJY01000002.1"/>
</dbReference>
<dbReference type="Proteomes" id="UP000252707">
    <property type="component" value="Unassembled WGS sequence"/>
</dbReference>
<keyword evidence="1" id="KW-0812">Transmembrane</keyword>
<dbReference type="EMBL" id="QPJY01000002">
    <property type="protein sequence ID" value="RCX32161.1"/>
    <property type="molecule type" value="Genomic_DNA"/>
</dbReference>
<gene>
    <name evidence="2" type="ORF">DFQ59_102521</name>
</gene>
<reference evidence="2 3" key="1">
    <citation type="submission" date="2018-07" db="EMBL/GenBank/DDBJ databases">
        <title>Genomic Encyclopedia of Type Strains, Phase IV (KMG-IV): sequencing the most valuable type-strain genomes for metagenomic binning, comparative biology and taxonomic classification.</title>
        <authorList>
            <person name="Goeker M."/>
        </authorList>
    </citation>
    <scope>NUCLEOTIDE SEQUENCE [LARGE SCALE GENOMIC DNA]</scope>
    <source>
        <strain evidence="2 3">DSM 26407</strain>
    </source>
</reference>
<comment type="caution">
    <text evidence="2">The sequence shown here is derived from an EMBL/GenBank/DDBJ whole genome shotgun (WGS) entry which is preliminary data.</text>
</comment>
<name>A0A369CF20_9GAMM</name>
<keyword evidence="3" id="KW-1185">Reference proteome</keyword>
<feature type="transmembrane region" description="Helical" evidence="1">
    <location>
        <begin position="41"/>
        <end position="57"/>
    </location>
</feature>
<evidence type="ECO:0000313" key="2">
    <source>
        <dbReference type="EMBL" id="RCX32161.1"/>
    </source>
</evidence>
<evidence type="ECO:0000313" key="3">
    <source>
        <dbReference type="Proteomes" id="UP000252707"/>
    </source>
</evidence>
<sequence>MTATSTAIYRRVWQRLATRRPRGAEAAILDRHRIYILPTRQGLLFGALLVVMLLGAINYSNNLAFVLTFVLGSQAVISILYTYRNLAGLRLRAGHHGEVFAGGSARLAVVLESDAAARVDVTVAWRKAEEGARVDVPGGGAVETRLELPAPRRGWLHPGRFVVATAHPLGLFRAWSWVELDLRVLVYPRPLAGPASGAGGVDSPGGTEGAAVDGHEDFANLRAFRTGDSPRHVAWKAVARGQPLHTKQFEERAEETLWLDYEALAGLDGEARLSRLAARVTELAAAGATWGLRLPGRELGPDRGAGHRRACLEALALFGAAP</sequence>
<dbReference type="PANTHER" id="PTHR34351:SF1">
    <property type="entry name" value="SLR1927 PROTEIN"/>
    <property type="match status" value="1"/>
</dbReference>
<keyword evidence="1" id="KW-1133">Transmembrane helix</keyword>
<dbReference type="OrthoDB" id="5298497at2"/>
<protein>
    <submittedName>
        <fullName evidence="2">Uncharacterized protein (DUF58 family)</fullName>
    </submittedName>
</protein>
<keyword evidence="1" id="KW-0472">Membrane</keyword>
<dbReference type="AlphaFoldDB" id="A0A369CF20"/>